<feature type="compositionally biased region" description="Polar residues" evidence="3">
    <location>
        <begin position="397"/>
        <end position="409"/>
    </location>
</feature>
<dbReference type="AlphaFoldDB" id="A0A8H6JCK7"/>
<feature type="compositionally biased region" description="Basic and acidic residues" evidence="3">
    <location>
        <begin position="447"/>
        <end position="459"/>
    </location>
</feature>
<feature type="compositionally biased region" description="Low complexity" evidence="3">
    <location>
        <begin position="367"/>
        <end position="378"/>
    </location>
</feature>
<dbReference type="PROSITE" id="PS50961">
    <property type="entry name" value="HTH_LA"/>
    <property type="match status" value="1"/>
</dbReference>
<reference evidence="5 6" key="1">
    <citation type="journal article" date="2020" name="Phytopathology">
        <title>Genome Sequence Resources of Colletotrichum truncatum, C. plurivorum, C. musicola, and C. sojae: Four Species Pathogenic to Soybean (Glycine max).</title>
        <authorList>
            <person name="Rogerio F."/>
            <person name="Boufleur T.R."/>
            <person name="Ciampi-Guillardi M."/>
            <person name="Sukno S.A."/>
            <person name="Thon M.R."/>
            <person name="Massola Junior N.S."/>
            <person name="Baroncelli R."/>
        </authorList>
    </citation>
    <scope>NUCLEOTIDE SEQUENCE [LARGE SCALE GENOMIC DNA]</scope>
    <source>
        <strain evidence="5 6">LFN0009</strain>
    </source>
</reference>
<feature type="compositionally biased region" description="Polar residues" evidence="3">
    <location>
        <begin position="764"/>
        <end position="782"/>
    </location>
</feature>
<evidence type="ECO:0000256" key="3">
    <source>
        <dbReference type="SAM" id="MobiDB-lite"/>
    </source>
</evidence>
<feature type="compositionally biased region" description="Polar residues" evidence="3">
    <location>
        <begin position="200"/>
        <end position="214"/>
    </location>
</feature>
<evidence type="ECO:0000256" key="2">
    <source>
        <dbReference type="PROSITE-ProRule" id="PRU00332"/>
    </source>
</evidence>
<dbReference type="SMART" id="SM00715">
    <property type="entry name" value="LA"/>
    <property type="match status" value="1"/>
</dbReference>
<dbReference type="InterPro" id="IPR036390">
    <property type="entry name" value="WH_DNA-bd_sf"/>
</dbReference>
<keyword evidence="6" id="KW-1185">Reference proteome</keyword>
<dbReference type="Pfam" id="PF21071">
    <property type="entry name" value="LARP1_HEAT"/>
    <property type="match status" value="1"/>
</dbReference>
<dbReference type="PANTHER" id="PTHR22792:SF132">
    <property type="entry name" value="LA-RELATED PROTEIN 1"/>
    <property type="match status" value="1"/>
</dbReference>
<protein>
    <submittedName>
        <fullName evidence="5">La domain-containing protein</fullName>
    </submittedName>
</protein>
<dbReference type="GO" id="GO:0000339">
    <property type="term" value="F:RNA cap binding"/>
    <property type="evidence" value="ECO:0007669"/>
    <property type="project" value="InterPro"/>
</dbReference>
<dbReference type="InterPro" id="IPR045180">
    <property type="entry name" value="La_dom_prot"/>
</dbReference>
<dbReference type="Proteomes" id="UP000652219">
    <property type="component" value="Unassembled WGS sequence"/>
</dbReference>
<feature type="compositionally biased region" description="Polar residues" evidence="3">
    <location>
        <begin position="228"/>
        <end position="237"/>
    </location>
</feature>
<dbReference type="SUPFAM" id="SSF46785">
    <property type="entry name" value="Winged helix' DNA-binding domain"/>
    <property type="match status" value="1"/>
</dbReference>
<feature type="region of interest" description="Disordered" evidence="3">
    <location>
        <begin position="486"/>
        <end position="538"/>
    </location>
</feature>
<dbReference type="GO" id="GO:0005829">
    <property type="term" value="C:cytosol"/>
    <property type="evidence" value="ECO:0007669"/>
    <property type="project" value="TreeGrafter"/>
</dbReference>
<keyword evidence="1 2" id="KW-0694">RNA-binding</keyword>
<feature type="compositionally biased region" description="Low complexity" evidence="3">
    <location>
        <begin position="797"/>
        <end position="809"/>
    </location>
</feature>
<organism evidence="5 6">
    <name type="scientific">Colletotrichum sojae</name>
    <dbReference type="NCBI Taxonomy" id="2175907"/>
    <lineage>
        <taxon>Eukaryota</taxon>
        <taxon>Fungi</taxon>
        <taxon>Dikarya</taxon>
        <taxon>Ascomycota</taxon>
        <taxon>Pezizomycotina</taxon>
        <taxon>Sordariomycetes</taxon>
        <taxon>Hypocreomycetidae</taxon>
        <taxon>Glomerellales</taxon>
        <taxon>Glomerellaceae</taxon>
        <taxon>Colletotrichum</taxon>
        <taxon>Colletotrichum orchidearum species complex</taxon>
    </lineage>
</organism>
<dbReference type="InterPro" id="IPR006630">
    <property type="entry name" value="La_HTH"/>
</dbReference>
<dbReference type="InterPro" id="IPR006607">
    <property type="entry name" value="DM15"/>
</dbReference>
<evidence type="ECO:0000256" key="1">
    <source>
        <dbReference type="ARBA" id="ARBA00022884"/>
    </source>
</evidence>
<evidence type="ECO:0000259" key="4">
    <source>
        <dbReference type="PROSITE" id="PS50961"/>
    </source>
</evidence>
<feature type="compositionally biased region" description="Gly residues" evidence="3">
    <location>
        <begin position="510"/>
        <end position="519"/>
    </location>
</feature>
<feature type="compositionally biased region" description="Low complexity" evidence="3">
    <location>
        <begin position="8"/>
        <end position="25"/>
    </location>
</feature>
<feature type="region of interest" description="Disordered" evidence="3">
    <location>
        <begin position="196"/>
        <end position="474"/>
    </location>
</feature>
<evidence type="ECO:0000313" key="5">
    <source>
        <dbReference type="EMBL" id="KAF6810176.1"/>
    </source>
</evidence>
<feature type="region of interest" description="Disordered" evidence="3">
    <location>
        <begin position="751"/>
        <end position="812"/>
    </location>
</feature>
<dbReference type="InterPro" id="IPR036388">
    <property type="entry name" value="WH-like_DNA-bd_sf"/>
</dbReference>
<evidence type="ECO:0000313" key="6">
    <source>
        <dbReference type="Proteomes" id="UP000652219"/>
    </source>
</evidence>
<feature type="compositionally biased region" description="Basic and acidic residues" evidence="3">
    <location>
        <begin position="141"/>
        <end position="166"/>
    </location>
</feature>
<dbReference type="GO" id="GO:0048255">
    <property type="term" value="P:mRNA stabilization"/>
    <property type="evidence" value="ECO:0007669"/>
    <property type="project" value="InterPro"/>
</dbReference>
<feature type="compositionally biased region" description="Polar residues" evidence="3">
    <location>
        <begin position="435"/>
        <end position="444"/>
    </location>
</feature>
<dbReference type="Gene3D" id="1.10.10.10">
    <property type="entry name" value="Winged helix-like DNA-binding domain superfamily/Winged helix DNA-binding domain"/>
    <property type="match status" value="1"/>
</dbReference>
<dbReference type="Pfam" id="PF05383">
    <property type="entry name" value="La"/>
    <property type="match status" value="1"/>
</dbReference>
<feature type="compositionally biased region" description="Low complexity" evidence="3">
    <location>
        <begin position="81"/>
        <end position="92"/>
    </location>
</feature>
<dbReference type="GO" id="GO:0010494">
    <property type="term" value="C:cytoplasmic stress granule"/>
    <property type="evidence" value="ECO:0007669"/>
    <property type="project" value="TreeGrafter"/>
</dbReference>
<name>A0A8H6JCK7_9PEZI</name>
<sequence>MATSFSYAQAAKGQAATTAATTATQSIEPAKDSVNPANNEQPVEPNAVKSGSVEEDTSTNTSLKAQLAAKQTASSAQAEPSATNTSAAASVTDSRRDDDDAATESSARRSDKSVRSASASTRVTDEAEPKKGSRKPRKGKAGKEGGDDSKKDKPEEQEKEQPKVELVEAPLPSVNIWMQRKETQAAKTTVTLPVVPVARSDSNAAVTDAWPNSQESKKKSKTVESSEATNGAVNGTKAQRKAGDGDAAARRNGARGSRAVEKDSRASEAPPPVGDVTSWPTPETAVKEAVKEEKRKSADKPERPEVEAQDESSAKGRSKDKWERMDFVPSVQFSTPIPSVRGSRGGRGGARGGRDVASRAGHGAGAAGAADKPAGSAAQPKSGAEARDRARDGNAPARTNSQPPASNKRASMDVANVKDQRKPLVPASGERVKDSQANSTSEQTGPARERGEGRSDRGRGGYRGRGGHAAPMHGQQSYMANGAYSQAPRSFASPPLHQGGNFPATYGGSQSRGGRGGRGQSNASGNFRGPGSSSNAGRMRQVQANVGQVGWDYTVPVPPTWYEHARQLLIPQLEYYFSVENLVKDRFLRQNMDSQGFVPLHLVMGFTRVREIVADPHYFRVILSECSQLEYVLGDDQIERIRSRTHWAKFVYPDMEQRIESARNPGPQSFIHRSLHSIPVYPNGIVGDYAISFPTGYANGIESGSLAYPVEGVAGQPVTHANSAGAETQLSAHVPEFQPGTTVQAVELSAGPSAKTDSDAQHVANDSTQEVSTPLTNGNHPQPTEALHHAGGGGDGSSSSSSSSLPSPSHRAHLVMRIRDMRSVTESRIDDVPFPEFRSRALAQRRNTLAGSTPSDMVSLYRFWSHFLARHFDLDMFEEFRACAVEDATGETVNVAGLQNLIAFYEAIREAGVVSLVPNLDSLHEEAKKLVARTQMS</sequence>
<dbReference type="EMBL" id="WIGN01000090">
    <property type="protein sequence ID" value="KAF6810176.1"/>
    <property type="molecule type" value="Genomic_DNA"/>
</dbReference>
<feature type="region of interest" description="Disordered" evidence="3">
    <location>
        <begin position="1"/>
        <end position="171"/>
    </location>
</feature>
<feature type="domain" description="HTH La-type RNA-binding" evidence="4">
    <location>
        <begin position="559"/>
        <end position="656"/>
    </location>
</feature>
<gene>
    <name evidence="5" type="ORF">CSOJ01_06472</name>
</gene>
<comment type="caution">
    <text evidence="5">The sequence shown here is derived from an EMBL/GenBank/DDBJ whole genome shotgun (WGS) entry which is preliminary data.</text>
</comment>
<feature type="compositionally biased region" description="Polar residues" evidence="3">
    <location>
        <begin position="58"/>
        <end position="80"/>
    </location>
</feature>
<dbReference type="PANTHER" id="PTHR22792">
    <property type="entry name" value="LUPUS LA PROTEIN-RELATED"/>
    <property type="match status" value="1"/>
</dbReference>
<accession>A0A8H6JCK7</accession>
<dbReference type="CDD" id="cd07323">
    <property type="entry name" value="LAM"/>
    <property type="match status" value="1"/>
</dbReference>
<proteinExistence type="predicted"/>
<dbReference type="GO" id="GO:0045727">
    <property type="term" value="P:positive regulation of translation"/>
    <property type="evidence" value="ECO:0007669"/>
    <property type="project" value="TreeGrafter"/>
</dbReference>
<feature type="compositionally biased region" description="Basic and acidic residues" evidence="3">
    <location>
        <begin position="215"/>
        <end position="224"/>
    </location>
</feature>
<feature type="compositionally biased region" description="Basic and acidic residues" evidence="3">
    <location>
        <begin position="285"/>
        <end position="326"/>
    </location>
</feature>